<comment type="caution">
    <text evidence="3">The sequence shown here is derived from an EMBL/GenBank/DDBJ whole genome shotgun (WGS) entry which is preliminary data.</text>
</comment>
<feature type="coiled-coil region" evidence="1">
    <location>
        <begin position="62"/>
        <end position="89"/>
    </location>
</feature>
<sequence>MYVYDEYQIKREKIKRYLFTLMNSLMYVVIPVIIGFLKINKNIISIWLIVIFGILKFYLETKKDFVNEYEKEYEELQDFEEILRKEKLKKKIFYLKMGCVSVCLIVITLININIFQLPSYVRDLKEIRKIISNSKELYVNGKKLENTGDVKKWILGSTNYFEILWDYKSTDKVEEPKIKTTLSNEKGQYLVIEKKDYGWSFLKMKENHYYKLGVTYKKDVDRTIEIEKSLELIPQN</sequence>
<keyword evidence="2" id="KW-0472">Membrane</keyword>
<dbReference type="EMBL" id="JBGORW010000010">
    <property type="protein sequence ID" value="MFA3800204.1"/>
    <property type="molecule type" value="Genomic_DNA"/>
</dbReference>
<keyword evidence="1" id="KW-0175">Coiled coil</keyword>
<evidence type="ECO:0000256" key="2">
    <source>
        <dbReference type="SAM" id="Phobius"/>
    </source>
</evidence>
<evidence type="ECO:0000313" key="4">
    <source>
        <dbReference type="Proteomes" id="UP001571581"/>
    </source>
</evidence>
<feature type="transmembrane region" description="Helical" evidence="2">
    <location>
        <begin position="17"/>
        <end position="37"/>
    </location>
</feature>
<feature type="transmembrane region" description="Helical" evidence="2">
    <location>
        <begin position="93"/>
        <end position="115"/>
    </location>
</feature>
<dbReference type="Proteomes" id="UP001571581">
    <property type="component" value="Unassembled WGS sequence"/>
</dbReference>
<gene>
    <name evidence="3" type="ORF">ACEG17_08385</name>
</gene>
<proteinExistence type="predicted"/>
<reference evidence="3 4" key="1">
    <citation type="submission" date="2024-07" db="EMBL/GenBank/DDBJ databases">
        <authorList>
            <person name="Li X.-J."/>
            <person name="Wang X."/>
        </authorList>
    </citation>
    <scope>NUCLEOTIDE SEQUENCE [LARGE SCALE GENOMIC DNA]</scope>
    <source>
        <strain evidence="3 4">DSM 23441</strain>
    </source>
</reference>
<keyword evidence="2" id="KW-1133">Transmembrane helix</keyword>
<name>A0ABV4S774_9FUSO</name>
<protein>
    <submittedName>
        <fullName evidence="3">Uncharacterized protein</fullName>
    </submittedName>
</protein>
<keyword evidence="4" id="KW-1185">Reference proteome</keyword>
<dbReference type="RefSeq" id="WP_372583356.1">
    <property type="nucleotide sequence ID" value="NZ_JBGORW010000010.1"/>
</dbReference>
<organism evidence="3 4">
    <name type="scientific">Leptotrichia hongkongensis</name>
    <dbReference type="NCBI Taxonomy" id="554406"/>
    <lineage>
        <taxon>Bacteria</taxon>
        <taxon>Fusobacteriati</taxon>
        <taxon>Fusobacteriota</taxon>
        <taxon>Fusobacteriia</taxon>
        <taxon>Fusobacteriales</taxon>
        <taxon>Leptotrichiaceae</taxon>
        <taxon>Leptotrichia</taxon>
    </lineage>
</organism>
<keyword evidence="2" id="KW-0812">Transmembrane</keyword>
<accession>A0ABV4S774</accession>
<feature type="transmembrane region" description="Helical" evidence="2">
    <location>
        <begin position="43"/>
        <end position="59"/>
    </location>
</feature>
<evidence type="ECO:0000313" key="3">
    <source>
        <dbReference type="EMBL" id="MFA3800204.1"/>
    </source>
</evidence>
<evidence type="ECO:0000256" key="1">
    <source>
        <dbReference type="SAM" id="Coils"/>
    </source>
</evidence>